<evidence type="ECO:0000256" key="1">
    <source>
        <dbReference type="ARBA" id="ARBA00001798"/>
    </source>
</evidence>
<proteinExistence type="predicted"/>
<comment type="catalytic activity">
    <reaction evidence="1">
        <text>[E2 ubiquitin-conjugating enzyme]-S-ubiquitinyl-L-cysteine + [acceptor protein]-L-lysine = [E2 ubiquitin-conjugating enzyme]-L-cysteine + [acceptor protein]-N(6)-ubiquitinyl-L-lysine.</text>
        <dbReference type="EC" id="2.3.2.31"/>
    </reaction>
</comment>
<dbReference type="InterPro" id="IPR044066">
    <property type="entry name" value="TRIAD_supradom"/>
</dbReference>
<dbReference type="Gene3D" id="1.20.120.1750">
    <property type="match status" value="1"/>
</dbReference>
<dbReference type="InterPro" id="IPR013083">
    <property type="entry name" value="Znf_RING/FYVE/PHD"/>
</dbReference>
<evidence type="ECO:0000313" key="14">
    <source>
        <dbReference type="Proteomes" id="UP000187209"/>
    </source>
</evidence>
<keyword evidence="6 9" id="KW-0863">Zinc-finger</keyword>
<evidence type="ECO:0000256" key="7">
    <source>
        <dbReference type="ARBA" id="ARBA00022786"/>
    </source>
</evidence>
<evidence type="ECO:0000313" key="13">
    <source>
        <dbReference type="EMBL" id="OMJ85235.1"/>
    </source>
</evidence>
<sequence>MYIFDILQEDFPMLGDLPALSKCKSIEYEAFEPLILKRGQSENSISALNAINFDNIFLRPKPQPENEEFFFFPLVDLTGTFDEDPSNDYPNNKIQEKLIENVQNENNYIINNQENNIFDIDIMFNEEFIIPQPIVLNQPIAHIQEINDDIGDFFGGFNIDIDEPIVNNYPARNRPPRPPRPQRVRPQKDEPCHIEIFSLFSDIEYLDRDQYYLDQLKNAAFYELEVFDPYSIRCEICTLKSTDYHAFQCKHSYCVSCLKLLMQSYLESAKVLPEDIVCPSCNAAISDNEAFKFLDSSNYQKFLDTRYQIKAQTLCAQGKAVACPVPDCPGYAHLIANEKITACNKCKCTLCCQCKGPVHPGMTCEENLKISRDSSLEQLILSQNWKRCPTCGVPVEKLDGCQFLYCDSKICRGRNNLCYICGRFVVESQHFSHYKTKGPFGDTCNTLDGLPEDIDSTQIAPIIENDEQPVENQGNVNEQEVEWVPAEDILRNNVVENAVVENPVIENAVVNNVVDKQKDNKVLEDEYDPFNLFMEDKQEEKVLEVIVEEKKEEEKVVVVVEREIEEDNWFCPEMFLIGNEDEANDLNVCAVNVVEKIDEPLSFENHIENINIDEDASYVLHPIDLWLPDIPL</sequence>
<gene>
    <name evidence="13" type="ORF">SteCoe_13471</name>
</gene>
<evidence type="ECO:0000256" key="9">
    <source>
        <dbReference type="PROSITE-ProRule" id="PRU00175"/>
    </source>
</evidence>
<dbReference type="CDD" id="cd20335">
    <property type="entry name" value="BRcat_RBR"/>
    <property type="match status" value="1"/>
</dbReference>
<comment type="caution">
    <text evidence="13">The sequence shown here is derived from an EMBL/GenBank/DDBJ whole genome shotgun (WGS) entry which is preliminary data.</text>
</comment>
<dbReference type="EC" id="2.3.2.31" evidence="2"/>
<protein>
    <recommendedName>
        <fullName evidence="2">RBR-type E3 ubiquitin transferase</fullName>
        <ecNumber evidence="2">2.3.2.31</ecNumber>
    </recommendedName>
</protein>
<evidence type="ECO:0000256" key="5">
    <source>
        <dbReference type="ARBA" id="ARBA00022737"/>
    </source>
</evidence>
<evidence type="ECO:0000259" key="12">
    <source>
        <dbReference type="PROSITE" id="PS51873"/>
    </source>
</evidence>
<dbReference type="EMBL" id="MPUH01000243">
    <property type="protein sequence ID" value="OMJ85235.1"/>
    <property type="molecule type" value="Genomic_DNA"/>
</dbReference>
<dbReference type="SUPFAM" id="SSF57850">
    <property type="entry name" value="RING/U-box"/>
    <property type="match status" value="2"/>
</dbReference>
<keyword evidence="5" id="KW-0677">Repeat</keyword>
<dbReference type="PROSITE" id="PS50089">
    <property type="entry name" value="ZF_RING_2"/>
    <property type="match status" value="1"/>
</dbReference>
<dbReference type="InterPro" id="IPR001841">
    <property type="entry name" value="Znf_RING"/>
</dbReference>
<dbReference type="InterPro" id="IPR002867">
    <property type="entry name" value="IBR_dom"/>
</dbReference>
<keyword evidence="3" id="KW-0808">Transferase</keyword>
<keyword evidence="8" id="KW-0862">Zinc</keyword>
<evidence type="ECO:0000256" key="8">
    <source>
        <dbReference type="ARBA" id="ARBA00022833"/>
    </source>
</evidence>
<name>A0A1R2C8F0_9CILI</name>
<dbReference type="Proteomes" id="UP000187209">
    <property type="component" value="Unassembled WGS sequence"/>
</dbReference>
<dbReference type="Gene3D" id="3.30.40.10">
    <property type="entry name" value="Zinc/RING finger domain, C3HC4 (zinc finger)"/>
    <property type="match status" value="1"/>
</dbReference>
<dbReference type="InterPro" id="IPR017907">
    <property type="entry name" value="Znf_RING_CS"/>
</dbReference>
<evidence type="ECO:0000256" key="3">
    <source>
        <dbReference type="ARBA" id="ARBA00022679"/>
    </source>
</evidence>
<evidence type="ECO:0000256" key="2">
    <source>
        <dbReference type="ARBA" id="ARBA00012251"/>
    </source>
</evidence>
<accession>A0A1R2C8F0</accession>
<keyword evidence="7" id="KW-0833">Ubl conjugation pathway</keyword>
<feature type="region of interest" description="Disordered" evidence="10">
    <location>
        <begin position="168"/>
        <end position="188"/>
    </location>
</feature>
<dbReference type="PROSITE" id="PS51873">
    <property type="entry name" value="TRIAD"/>
    <property type="match status" value="1"/>
</dbReference>
<evidence type="ECO:0000256" key="10">
    <source>
        <dbReference type="SAM" id="MobiDB-lite"/>
    </source>
</evidence>
<evidence type="ECO:0000256" key="6">
    <source>
        <dbReference type="ARBA" id="ARBA00022771"/>
    </source>
</evidence>
<keyword evidence="4" id="KW-0479">Metal-binding</keyword>
<dbReference type="GO" id="GO:0061630">
    <property type="term" value="F:ubiquitin protein ligase activity"/>
    <property type="evidence" value="ECO:0007669"/>
    <property type="project" value="UniProtKB-EC"/>
</dbReference>
<dbReference type="GO" id="GO:0016567">
    <property type="term" value="P:protein ubiquitination"/>
    <property type="evidence" value="ECO:0007669"/>
    <property type="project" value="InterPro"/>
</dbReference>
<reference evidence="13 14" key="1">
    <citation type="submission" date="2016-11" db="EMBL/GenBank/DDBJ databases">
        <title>The macronuclear genome of Stentor coeruleus: a giant cell with tiny introns.</title>
        <authorList>
            <person name="Slabodnick M."/>
            <person name="Ruby J.G."/>
            <person name="Reiff S.B."/>
            <person name="Swart E.C."/>
            <person name="Gosai S."/>
            <person name="Prabakaran S."/>
            <person name="Witkowska E."/>
            <person name="Larue G.E."/>
            <person name="Fisher S."/>
            <person name="Freeman R.M."/>
            <person name="Gunawardena J."/>
            <person name="Chu W."/>
            <person name="Stover N.A."/>
            <person name="Gregory B.D."/>
            <person name="Nowacki M."/>
            <person name="Derisi J."/>
            <person name="Roy S.W."/>
            <person name="Marshall W.F."/>
            <person name="Sood P."/>
        </authorList>
    </citation>
    <scope>NUCLEOTIDE SEQUENCE [LARGE SCALE GENOMIC DNA]</scope>
    <source>
        <strain evidence="13">WM001</strain>
    </source>
</reference>
<dbReference type="AlphaFoldDB" id="A0A1R2C8F0"/>
<dbReference type="OrthoDB" id="10009520at2759"/>
<feature type="domain" description="RING-type" evidence="12">
    <location>
        <begin position="230"/>
        <end position="444"/>
    </location>
</feature>
<keyword evidence="14" id="KW-1185">Reference proteome</keyword>
<evidence type="ECO:0000256" key="4">
    <source>
        <dbReference type="ARBA" id="ARBA00022723"/>
    </source>
</evidence>
<dbReference type="GO" id="GO:0008270">
    <property type="term" value="F:zinc ion binding"/>
    <property type="evidence" value="ECO:0007669"/>
    <property type="project" value="UniProtKB-KW"/>
</dbReference>
<dbReference type="Pfam" id="PF01485">
    <property type="entry name" value="IBR"/>
    <property type="match status" value="1"/>
</dbReference>
<feature type="domain" description="RING-type" evidence="11">
    <location>
        <begin position="234"/>
        <end position="282"/>
    </location>
</feature>
<evidence type="ECO:0000259" key="11">
    <source>
        <dbReference type="PROSITE" id="PS50089"/>
    </source>
</evidence>
<dbReference type="PROSITE" id="PS00518">
    <property type="entry name" value="ZF_RING_1"/>
    <property type="match status" value="1"/>
</dbReference>
<feature type="compositionally biased region" description="Basic residues" evidence="10">
    <location>
        <begin position="174"/>
        <end position="185"/>
    </location>
</feature>
<organism evidence="13 14">
    <name type="scientific">Stentor coeruleus</name>
    <dbReference type="NCBI Taxonomy" id="5963"/>
    <lineage>
        <taxon>Eukaryota</taxon>
        <taxon>Sar</taxon>
        <taxon>Alveolata</taxon>
        <taxon>Ciliophora</taxon>
        <taxon>Postciliodesmatophora</taxon>
        <taxon>Heterotrichea</taxon>
        <taxon>Heterotrichida</taxon>
        <taxon>Stentoridae</taxon>
        <taxon>Stentor</taxon>
    </lineage>
</organism>
<dbReference type="PANTHER" id="PTHR11685">
    <property type="entry name" value="RBR FAMILY RING FINGER AND IBR DOMAIN-CONTAINING"/>
    <property type="match status" value="1"/>
</dbReference>
<dbReference type="InterPro" id="IPR031127">
    <property type="entry name" value="E3_UB_ligase_RBR"/>
</dbReference>